<feature type="binding site" evidence="5">
    <location>
        <position position="373"/>
    </location>
    <ligand>
        <name>Ca(2+)</name>
        <dbReference type="ChEBI" id="CHEBI:29108"/>
    </ligand>
</feature>
<keyword evidence="3" id="KW-0865">Zymogen</keyword>
<comment type="cofactor">
    <cofactor evidence="5">
        <name>Ca(2+)</name>
        <dbReference type="ChEBI" id="CHEBI:29108"/>
    </cofactor>
    <text evidence="5">Binds 1 Ca(2+) ion per dimer.</text>
</comment>
<keyword evidence="2" id="KW-0378">Hydrolase</keyword>
<accession>A0A562UQI1</accession>
<keyword evidence="5" id="KW-0479">Metal-binding</keyword>
<keyword evidence="6" id="KW-0472">Membrane</keyword>
<dbReference type="Proteomes" id="UP000321617">
    <property type="component" value="Unassembled WGS sequence"/>
</dbReference>
<dbReference type="RefSeq" id="WP_147143173.1">
    <property type="nucleotide sequence ID" value="NZ_BAABIJ010000005.1"/>
</dbReference>
<keyword evidence="5" id="KW-0106">Calcium</keyword>
<keyword evidence="6" id="KW-1133">Transmembrane helix</keyword>
<dbReference type="Gene3D" id="1.10.439.10">
    <property type="entry name" value="Penicillin Amidohydrolase, domain 1"/>
    <property type="match status" value="1"/>
</dbReference>
<evidence type="ECO:0000313" key="8">
    <source>
        <dbReference type="Proteomes" id="UP000321617"/>
    </source>
</evidence>
<dbReference type="InterPro" id="IPR029055">
    <property type="entry name" value="Ntn_hydrolases_N"/>
</dbReference>
<dbReference type="EMBL" id="VLLL01000009">
    <property type="protein sequence ID" value="TWJ07882.1"/>
    <property type="molecule type" value="Genomic_DNA"/>
</dbReference>
<dbReference type="AlphaFoldDB" id="A0A562UQI1"/>
<comment type="caution">
    <text evidence="7">The sequence shown here is derived from an EMBL/GenBank/DDBJ whole genome shotgun (WGS) entry which is preliminary data.</text>
</comment>
<dbReference type="PIRSF" id="PIRSF001227">
    <property type="entry name" value="Pen_acylase"/>
    <property type="match status" value="1"/>
</dbReference>
<organism evidence="7 8">
    <name type="scientific">Stackebrandtia albiflava</name>
    <dbReference type="NCBI Taxonomy" id="406432"/>
    <lineage>
        <taxon>Bacteria</taxon>
        <taxon>Bacillati</taxon>
        <taxon>Actinomycetota</taxon>
        <taxon>Actinomycetes</taxon>
        <taxon>Glycomycetales</taxon>
        <taxon>Glycomycetaceae</taxon>
        <taxon>Stackebrandtia</taxon>
    </lineage>
</organism>
<evidence type="ECO:0000256" key="4">
    <source>
        <dbReference type="PIRSR" id="PIRSR001227-1"/>
    </source>
</evidence>
<feature type="active site" description="Nucleophile" evidence="4">
    <location>
        <position position="295"/>
    </location>
</feature>
<evidence type="ECO:0000256" key="3">
    <source>
        <dbReference type="ARBA" id="ARBA00023145"/>
    </source>
</evidence>
<dbReference type="Gene3D" id="2.30.120.10">
    <property type="match status" value="1"/>
</dbReference>
<sequence length="846" mass="91961">MSVAPSPARRRWRSAARWSLVVVCVLVTTASVLVGWTARRSHPQFDGVIELPGLSGGVEVLRDEWGVPQIYADSAEDLFMAQGFVHAQDRFFEMDFRRHVTSGRLAEMFGESQVATDATIRTMGWRRVAEAEWVELDEKTRAYFTAYAEGVNAYLAGKSPDDVSLEYTLLALTGLDYEIEEWTPVDGLTWLKAMAWDLKGNYSAELDRARLAAAGFTPEQIGQLWPPYPEQEHLPIVTQGTVVDGEFTEAAPDTDDPAESWPIPRSAADALDRTLRVTETLSGVVGSDRADGIGSNSWVVSGDLTDTGMPLLANDPHLGAAMPSVWYQVGLHCRTVNQECPFTVTGFGFSGVPGIMIGHNGDIAWGFTNLGPDVTDFYVERLDGDRYLVGDEWRDMEVRDEVIEVAGGEPVTIRVRSTGHGPLMSDRDEAMAATAAGSPSASEDGEYGLALRWTALDPGNTADAIFALNRATDFEEFRAAAELFAVPAQNLVYADTEGNIGYQAPGRIPIRGAGDGTLPAPGWDPDYDWQGFIAFEELPTVYNPPEGFVVTANNAVIGEQYPHLLTKDWAYGYRSQRIRDMISGTAGPVTADDIRRMQLDSANEGAVPVLAALRELPDLPAQTRILTDWDLQQGADSAPAALYNAVWRHLLAVTFDELPEGSEPGGGERWAQVVATLLAEPGSPWWDDRATGEVEGRDEMLRIAVDAAVAELTESQGEDPAAWRWGDMHTLAVTHATLGTSGISPVEDVFNADPIPVSGGDGLVNATGWDAATGYEVDAVPSMRMIVDLSDFDASQWVNLTGNSGHAYHKNYADQLPLWQRGALLPMPWSPGSVEVTARLSLEPAD</sequence>
<evidence type="ECO:0000313" key="7">
    <source>
        <dbReference type="EMBL" id="TWJ07882.1"/>
    </source>
</evidence>
<dbReference type="GO" id="GO:0016811">
    <property type="term" value="F:hydrolase activity, acting on carbon-nitrogen (but not peptide) bonds, in linear amides"/>
    <property type="evidence" value="ECO:0007669"/>
    <property type="project" value="InterPro"/>
</dbReference>
<dbReference type="SUPFAM" id="SSF56235">
    <property type="entry name" value="N-terminal nucleophile aminohydrolases (Ntn hydrolases)"/>
    <property type="match status" value="1"/>
</dbReference>
<dbReference type="InterPro" id="IPR043146">
    <property type="entry name" value="Penicillin_amidase_N_B-knob"/>
</dbReference>
<dbReference type="InterPro" id="IPR002692">
    <property type="entry name" value="S45"/>
</dbReference>
<comment type="similarity">
    <text evidence="1">Belongs to the peptidase S45 family.</text>
</comment>
<dbReference type="CDD" id="cd03747">
    <property type="entry name" value="Ntn_PGA_like"/>
    <property type="match status" value="1"/>
</dbReference>
<dbReference type="InterPro" id="IPR043147">
    <property type="entry name" value="Penicillin_amidase_A-knob"/>
</dbReference>
<dbReference type="Pfam" id="PF01804">
    <property type="entry name" value="Penicil_amidase"/>
    <property type="match status" value="1"/>
</dbReference>
<protein>
    <submittedName>
        <fullName evidence="7">Penicillin amidase</fullName>
    </submittedName>
</protein>
<dbReference type="InterPro" id="IPR023343">
    <property type="entry name" value="Penicillin_amidase_dom1"/>
</dbReference>
<dbReference type="InterPro" id="IPR014395">
    <property type="entry name" value="Pen/GL7ACA/AHL_acylase"/>
</dbReference>
<name>A0A562UQI1_9ACTN</name>
<dbReference type="Gene3D" id="3.60.20.10">
    <property type="entry name" value="Glutamine Phosphoribosylpyrophosphate, subunit 1, domain 1"/>
    <property type="match status" value="1"/>
</dbReference>
<feature type="transmembrane region" description="Helical" evidence="6">
    <location>
        <begin position="18"/>
        <end position="38"/>
    </location>
</feature>
<dbReference type="Gene3D" id="1.10.1400.10">
    <property type="match status" value="1"/>
</dbReference>
<reference evidence="7 8" key="1">
    <citation type="journal article" date="2013" name="Stand. Genomic Sci.">
        <title>Genomic Encyclopedia of Type Strains, Phase I: The one thousand microbial genomes (KMG-I) project.</title>
        <authorList>
            <person name="Kyrpides N.C."/>
            <person name="Woyke T."/>
            <person name="Eisen J.A."/>
            <person name="Garrity G."/>
            <person name="Lilburn T.G."/>
            <person name="Beck B.J."/>
            <person name="Whitman W.B."/>
            <person name="Hugenholtz P."/>
            <person name="Klenk H.P."/>
        </authorList>
    </citation>
    <scope>NUCLEOTIDE SEQUENCE [LARGE SCALE GENOMIC DNA]</scope>
    <source>
        <strain evidence="7 8">DSM 45044</strain>
    </source>
</reference>
<evidence type="ECO:0000256" key="6">
    <source>
        <dbReference type="SAM" id="Phobius"/>
    </source>
</evidence>
<feature type="binding site" evidence="5">
    <location>
        <position position="376"/>
    </location>
    <ligand>
        <name>Ca(2+)</name>
        <dbReference type="ChEBI" id="CHEBI:29108"/>
    </ligand>
</feature>
<evidence type="ECO:0000256" key="2">
    <source>
        <dbReference type="ARBA" id="ARBA00022801"/>
    </source>
</evidence>
<dbReference type="PANTHER" id="PTHR34218">
    <property type="entry name" value="PEPTIDASE S45 PENICILLIN AMIDASE"/>
    <property type="match status" value="1"/>
</dbReference>
<dbReference type="OrthoDB" id="9759796at2"/>
<feature type="binding site" evidence="5">
    <location>
        <position position="205"/>
    </location>
    <ligand>
        <name>Ca(2+)</name>
        <dbReference type="ChEBI" id="CHEBI:29108"/>
    </ligand>
</feature>
<keyword evidence="8" id="KW-1185">Reference proteome</keyword>
<gene>
    <name evidence="7" type="ORF">LX16_4664</name>
</gene>
<dbReference type="PANTHER" id="PTHR34218:SF4">
    <property type="entry name" value="ACYL-HOMOSERINE LACTONE ACYLASE QUIP"/>
    <property type="match status" value="1"/>
</dbReference>
<keyword evidence="6" id="KW-0812">Transmembrane</keyword>
<dbReference type="GO" id="GO:0017000">
    <property type="term" value="P:antibiotic biosynthetic process"/>
    <property type="evidence" value="ECO:0007669"/>
    <property type="project" value="InterPro"/>
</dbReference>
<evidence type="ECO:0000256" key="1">
    <source>
        <dbReference type="ARBA" id="ARBA00006586"/>
    </source>
</evidence>
<evidence type="ECO:0000256" key="5">
    <source>
        <dbReference type="PIRSR" id="PIRSR001227-2"/>
    </source>
</evidence>
<proteinExistence type="inferred from homology"/>
<dbReference type="GO" id="GO:0046872">
    <property type="term" value="F:metal ion binding"/>
    <property type="evidence" value="ECO:0007669"/>
    <property type="project" value="UniProtKB-KW"/>
</dbReference>